<evidence type="ECO:0000313" key="3">
    <source>
        <dbReference type="EMBL" id="QDU04102.1"/>
    </source>
</evidence>
<feature type="transmembrane region" description="Helical" evidence="1">
    <location>
        <begin position="189"/>
        <end position="216"/>
    </location>
</feature>
<proteinExistence type="predicted"/>
<dbReference type="EMBL" id="CP036347">
    <property type="protein sequence ID" value="QDU04102.1"/>
    <property type="molecule type" value="Genomic_DNA"/>
</dbReference>
<dbReference type="GO" id="GO:0000271">
    <property type="term" value="P:polysaccharide biosynthetic process"/>
    <property type="evidence" value="ECO:0007669"/>
    <property type="project" value="TreeGrafter"/>
</dbReference>
<evidence type="ECO:0000259" key="2">
    <source>
        <dbReference type="Pfam" id="PF01757"/>
    </source>
</evidence>
<protein>
    <submittedName>
        <fullName evidence="3">Acyltransferase family protein</fullName>
    </submittedName>
</protein>
<keyword evidence="3" id="KW-0808">Transferase</keyword>
<feature type="transmembrane region" description="Helical" evidence="1">
    <location>
        <begin position="12"/>
        <end position="28"/>
    </location>
</feature>
<feature type="transmembrane region" description="Helical" evidence="1">
    <location>
        <begin position="303"/>
        <end position="322"/>
    </location>
</feature>
<evidence type="ECO:0000256" key="1">
    <source>
        <dbReference type="SAM" id="Phobius"/>
    </source>
</evidence>
<feature type="transmembrane region" description="Helical" evidence="1">
    <location>
        <begin position="236"/>
        <end position="252"/>
    </location>
</feature>
<dbReference type="InterPro" id="IPR050879">
    <property type="entry name" value="Acyltransferase_3"/>
</dbReference>
<dbReference type="RefSeq" id="WP_145041903.1">
    <property type="nucleotide sequence ID" value="NZ_CP036347.1"/>
</dbReference>
<dbReference type="AlphaFoldDB" id="A0A517WFR0"/>
<feature type="transmembrane region" description="Helical" evidence="1">
    <location>
        <begin position="157"/>
        <end position="177"/>
    </location>
</feature>
<feature type="transmembrane region" description="Helical" evidence="1">
    <location>
        <begin position="259"/>
        <end position="283"/>
    </location>
</feature>
<organism evidence="3 4">
    <name type="scientific">Gimesia chilikensis</name>
    <dbReference type="NCBI Taxonomy" id="2605989"/>
    <lineage>
        <taxon>Bacteria</taxon>
        <taxon>Pseudomonadati</taxon>
        <taxon>Planctomycetota</taxon>
        <taxon>Planctomycetia</taxon>
        <taxon>Planctomycetales</taxon>
        <taxon>Planctomycetaceae</taxon>
        <taxon>Gimesia</taxon>
    </lineage>
</organism>
<keyword evidence="1" id="KW-1133">Transmembrane helix</keyword>
<dbReference type="InterPro" id="IPR002656">
    <property type="entry name" value="Acyl_transf_3_dom"/>
</dbReference>
<dbReference type="PANTHER" id="PTHR23028:SF53">
    <property type="entry name" value="ACYL_TRANSF_3 DOMAIN-CONTAINING PROTEIN"/>
    <property type="match status" value="1"/>
</dbReference>
<sequence length="420" mass="47259">MFIKQLESLRGIAALMVALSHCLIVFAVDQNPMIWTTRLWETQGAQAFLTRLLLIPCNGGAAVTVFFVLSGYVLGLSLDRKPRQSMTYLAFYVKRVLRIYPAYLVCLTLIIVSIMGFHTYQRFPNTSLWFQEWYQQNITWNNALANYALLETNLNQIAWTLKVELVMSFGFPLFYLLSRKRAQKGNYVILLVLMALSCILPGIIYLLYGFVFYLGLMLPILIEKLKQSVAPSVRNTLFLVSVIALFCARSLFAPQERFFTVLLEALAAAAIIAILADGTVKVWGSRLLDFPLVHKLGQISYSFYIYHFIIMYWLAWGLLHLVSAEITANYPLLLSLLLAVVSVPLTFVVAQLSYQAVERPMIGWGGPPGRKADRPGPSLYRPPASAEKIVRDRSDDSAGAHERSVFCPASHLCTASAFVF</sequence>
<keyword evidence="1" id="KW-0472">Membrane</keyword>
<dbReference type="PANTHER" id="PTHR23028">
    <property type="entry name" value="ACETYLTRANSFERASE"/>
    <property type="match status" value="1"/>
</dbReference>
<gene>
    <name evidence="3" type="ORF">V6x_38270</name>
</gene>
<dbReference type="GO" id="GO:0016020">
    <property type="term" value="C:membrane"/>
    <property type="evidence" value="ECO:0007669"/>
    <property type="project" value="TreeGrafter"/>
</dbReference>
<dbReference type="GO" id="GO:0016747">
    <property type="term" value="F:acyltransferase activity, transferring groups other than amino-acyl groups"/>
    <property type="evidence" value="ECO:0007669"/>
    <property type="project" value="InterPro"/>
</dbReference>
<keyword evidence="1" id="KW-0812">Transmembrane</keyword>
<dbReference type="Pfam" id="PF01757">
    <property type="entry name" value="Acyl_transf_3"/>
    <property type="match status" value="1"/>
</dbReference>
<feature type="transmembrane region" description="Helical" evidence="1">
    <location>
        <begin position="334"/>
        <end position="354"/>
    </location>
</feature>
<feature type="transmembrane region" description="Helical" evidence="1">
    <location>
        <begin position="48"/>
        <end position="78"/>
    </location>
</feature>
<feature type="domain" description="Acyltransferase 3" evidence="2">
    <location>
        <begin position="4"/>
        <end position="349"/>
    </location>
</feature>
<keyword evidence="3" id="KW-0012">Acyltransferase</keyword>
<reference evidence="3 4" key="1">
    <citation type="submission" date="2019-02" db="EMBL/GenBank/DDBJ databases">
        <title>Deep-cultivation of Planctomycetes and their phenomic and genomic characterization uncovers novel biology.</title>
        <authorList>
            <person name="Wiegand S."/>
            <person name="Jogler M."/>
            <person name="Boedeker C."/>
            <person name="Pinto D."/>
            <person name="Vollmers J."/>
            <person name="Rivas-Marin E."/>
            <person name="Kohn T."/>
            <person name="Peeters S.H."/>
            <person name="Heuer A."/>
            <person name="Rast P."/>
            <person name="Oberbeckmann S."/>
            <person name="Bunk B."/>
            <person name="Jeske O."/>
            <person name="Meyerdierks A."/>
            <person name="Storesund J.E."/>
            <person name="Kallscheuer N."/>
            <person name="Luecker S."/>
            <person name="Lage O.M."/>
            <person name="Pohl T."/>
            <person name="Merkel B.J."/>
            <person name="Hornburger P."/>
            <person name="Mueller R.-W."/>
            <person name="Bruemmer F."/>
            <person name="Labrenz M."/>
            <person name="Spormann A.M."/>
            <person name="Op den Camp H."/>
            <person name="Overmann J."/>
            <person name="Amann R."/>
            <person name="Jetten M.S.M."/>
            <person name="Mascher T."/>
            <person name="Medema M.H."/>
            <person name="Devos D.P."/>
            <person name="Kaster A.-K."/>
            <person name="Ovreas L."/>
            <person name="Rohde M."/>
            <person name="Galperin M.Y."/>
            <person name="Jogler C."/>
        </authorList>
    </citation>
    <scope>NUCLEOTIDE SEQUENCE [LARGE SCALE GENOMIC DNA]</scope>
    <source>
        <strain evidence="3 4">V6</strain>
    </source>
</reference>
<evidence type="ECO:0000313" key="4">
    <source>
        <dbReference type="Proteomes" id="UP000320722"/>
    </source>
</evidence>
<name>A0A517WFR0_9PLAN</name>
<dbReference type="Proteomes" id="UP000320722">
    <property type="component" value="Chromosome"/>
</dbReference>
<accession>A0A517WFR0</accession>
<feature type="transmembrane region" description="Helical" evidence="1">
    <location>
        <begin position="99"/>
        <end position="120"/>
    </location>
</feature>